<evidence type="ECO:0000313" key="3">
    <source>
        <dbReference type="Proteomes" id="UP000094526"/>
    </source>
</evidence>
<reference evidence="3" key="1">
    <citation type="submission" date="2015-07" db="EMBL/GenBank/DDBJ databases">
        <authorList>
            <person name="Teixeira M.M."/>
            <person name="Souza R.C."/>
            <person name="Almeida L.G."/>
            <person name="Vicente V.A."/>
            <person name="de Hoog S."/>
            <person name="Bocca A.L."/>
            <person name="de Almeida S.R."/>
            <person name="Vasconcelos A.T."/>
            <person name="Felipe M.S."/>
        </authorList>
    </citation>
    <scope>NUCLEOTIDE SEQUENCE [LARGE SCALE GENOMIC DNA]</scope>
    <source>
        <strain evidence="3">KSF</strain>
    </source>
</reference>
<feature type="compositionally biased region" description="Polar residues" evidence="1">
    <location>
        <begin position="7"/>
        <end position="16"/>
    </location>
</feature>
<comment type="caution">
    <text evidence="2">The sequence shown here is derived from an EMBL/GenBank/DDBJ whole genome shotgun (WGS) entry which is preliminary data.</text>
</comment>
<dbReference type="AlphaFoldDB" id="A0A1C1CUY7"/>
<accession>A0A1C1CUY7</accession>
<organism evidence="2 3">
    <name type="scientific">Cladophialophora carrionii</name>
    <dbReference type="NCBI Taxonomy" id="86049"/>
    <lineage>
        <taxon>Eukaryota</taxon>
        <taxon>Fungi</taxon>
        <taxon>Dikarya</taxon>
        <taxon>Ascomycota</taxon>
        <taxon>Pezizomycotina</taxon>
        <taxon>Eurotiomycetes</taxon>
        <taxon>Chaetothyriomycetidae</taxon>
        <taxon>Chaetothyriales</taxon>
        <taxon>Herpotrichiellaceae</taxon>
        <taxon>Cladophialophora</taxon>
    </lineage>
</organism>
<name>A0A1C1CUY7_9EURO</name>
<sequence>MGLDSMISGQKQSVLSQKPGKRLWQANLKRYARDHMDHNPLGRLMALLPERTSVNLIPRSRRRPSDEPRGEEELVSGWIPESKAVKSTE</sequence>
<dbReference type="EMBL" id="LGRB01000009">
    <property type="protein sequence ID" value="OCT52316.1"/>
    <property type="molecule type" value="Genomic_DNA"/>
</dbReference>
<protein>
    <submittedName>
        <fullName evidence="2">Uncharacterized protein</fullName>
    </submittedName>
</protein>
<keyword evidence="3" id="KW-1185">Reference proteome</keyword>
<feature type="compositionally biased region" description="Basic and acidic residues" evidence="1">
    <location>
        <begin position="63"/>
        <end position="72"/>
    </location>
</feature>
<proteinExistence type="predicted"/>
<dbReference type="Proteomes" id="UP000094526">
    <property type="component" value="Unassembled WGS sequence"/>
</dbReference>
<feature type="region of interest" description="Disordered" evidence="1">
    <location>
        <begin position="1"/>
        <end position="20"/>
    </location>
</feature>
<evidence type="ECO:0000313" key="2">
    <source>
        <dbReference type="EMBL" id="OCT52316.1"/>
    </source>
</evidence>
<gene>
    <name evidence="2" type="ORF">CLCR_09306</name>
</gene>
<feature type="region of interest" description="Disordered" evidence="1">
    <location>
        <begin position="58"/>
        <end position="89"/>
    </location>
</feature>
<dbReference type="VEuPathDB" id="FungiDB:CLCR_09306"/>
<evidence type="ECO:0000256" key="1">
    <source>
        <dbReference type="SAM" id="MobiDB-lite"/>
    </source>
</evidence>